<evidence type="ECO:0000256" key="1">
    <source>
        <dbReference type="ARBA" id="ARBA00022723"/>
    </source>
</evidence>
<feature type="compositionally biased region" description="Basic and acidic residues" evidence="6">
    <location>
        <begin position="360"/>
        <end position="369"/>
    </location>
</feature>
<protein>
    <submittedName>
        <fullName evidence="9">PHD finger protein 21B isoform X1</fullName>
    </submittedName>
</protein>
<sequence length="644" mass="68119">MELHSLQEALKVEIQCHQKLVAQMKQDPQNGDLKKPIHERQSRITALNEKQKLAVRSCSAAVLVGTAGAGSSTGNTTTTTTTTNSGGCAGSSSTGGGGGGGGSSSAKQPGVPALLKAPGGGGGGGGGGSGGVGGQSPSPQSLALSVLPAKGPVAMVTAHLNGGLGCSADPPQSAPINLQTKLGCSARRAPAEPGAHPQALGTITAVPIKVPQVSSLQRLAGQRPAVLPQVRPKTLIPESLPISPCRDQPSKQPSTFQKATVVSIKTPTPALPTANNTVSHVQTPNSQSQSVSEPTAISSPLSSAGVAYAIISTSPNTATPISTSAAVSVVNDSIKVQPLLISADSKVIIIQPKVQTQTENKVEIKKPPEESTQGPPATKKKKEENPEKIAFMVALGLVTTEYLEEIQSKRQERKRRSTANPAYSGLLETERKRLASNYLNNPLFLSTRANEDPCWKNEVSHVDYCSACKQGANLQPCGTCPRAYHLNCLDPPLKTTPKGVWVCPKCQDKVLKKEENMPWAGTLAIVQSYVTHKTVKEEEKRKLLKRSSELRGEYRQLEEKERLLNNTMKKCLELKNSLLAQQKGVQSSLERLKTLIRLIQNEQMIQVTMTTTTTSSLLTVPWIKPSSASAAAVHKALQPTQGNN</sequence>
<keyword evidence="2 4" id="KW-0863">Zinc-finger</keyword>
<dbReference type="GeneID" id="110084562"/>
<organism evidence="8 9">
    <name type="scientific">Pogona vitticeps</name>
    <name type="common">central bearded dragon</name>
    <dbReference type="NCBI Taxonomy" id="103695"/>
    <lineage>
        <taxon>Eukaryota</taxon>
        <taxon>Metazoa</taxon>
        <taxon>Chordata</taxon>
        <taxon>Craniata</taxon>
        <taxon>Vertebrata</taxon>
        <taxon>Euteleostomi</taxon>
        <taxon>Lepidosauria</taxon>
        <taxon>Squamata</taxon>
        <taxon>Bifurcata</taxon>
        <taxon>Unidentata</taxon>
        <taxon>Episquamata</taxon>
        <taxon>Toxicofera</taxon>
        <taxon>Iguania</taxon>
        <taxon>Acrodonta</taxon>
        <taxon>Agamidae</taxon>
        <taxon>Amphibolurinae</taxon>
        <taxon>Pogona</taxon>
    </lineage>
</organism>
<dbReference type="InterPro" id="IPR013083">
    <property type="entry name" value="Znf_RING/FYVE/PHD"/>
</dbReference>
<evidence type="ECO:0000256" key="4">
    <source>
        <dbReference type="PROSITE-ProRule" id="PRU00146"/>
    </source>
</evidence>
<dbReference type="CDD" id="cd15524">
    <property type="entry name" value="PHD_PHF21B"/>
    <property type="match status" value="1"/>
</dbReference>
<accession>A0ABM5GH16</accession>
<dbReference type="PANTHER" id="PTHR24102">
    <property type="entry name" value="PHD FINGER PROTEIN"/>
    <property type="match status" value="1"/>
</dbReference>
<dbReference type="PANTHER" id="PTHR24102:SF18">
    <property type="entry name" value="PHD FINGER PROTEIN 21B"/>
    <property type="match status" value="1"/>
</dbReference>
<dbReference type="InterPro" id="IPR019787">
    <property type="entry name" value="Znf_PHD-finger"/>
</dbReference>
<feature type="region of interest" description="Disordered" evidence="6">
    <location>
        <begin position="357"/>
        <end position="385"/>
    </location>
</feature>
<dbReference type="Gene3D" id="3.30.40.10">
    <property type="entry name" value="Zinc/RING finger domain, C3HC4 (zinc finger)"/>
    <property type="match status" value="1"/>
</dbReference>
<evidence type="ECO:0000256" key="6">
    <source>
        <dbReference type="SAM" id="MobiDB-lite"/>
    </source>
</evidence>
<evidence type="ECO:0000313" key="8">
    <source>
        <dbReference type="Proteomes" id="UP001652642"/>
    </source>
</evidence>
<feature type="region of interest" description="Disordered" evidence="6">
    <location>
        <begin position="66"/>
        <end position="143"/>
    </location>
</feature>
<feature type="compositionally biased region" description="Low complexity" evidence="6">
    <location>
        <begin position="66"/>
        <end position="86"/>
    </location>
</feature>
<proteinExistence type="predicted"/>
<keyword evidence="5" id="KW-0175">Coiled coil</keyword>
<keyword evidence="1" id="KW-0479">Metal-binding</keyword>
<feature type="domain" description="PHD-type" evidence="7">
    <location>
        <begin position="462"/>
        <end position="509"/>
    </location>
</feature>
<feature type="compositionally biased region" description="Polar residues" evidence="6">
    <location>
        <begin position="278"/>
        <end position="297"/>
    </location>
</feature>
<evidence type="ECO:0000256" key="3">
    <source>
        <dbReference type="ARBA" id="ARBA00022833"/>
    </source>
</evidence>
<reference evidence="9" key="1">
    <citation type="submission" date="2025-08" db="UniProtKB">
        <authorList>
            <consortium name="RefSeq"/>
        </authorList>
    </citation>
    <scope>IDENTIFICATION</scope>
</reference>
<dbReference type="InterPro" id="IPR011011">
    <property type="entry name" value="Znf_FYVE_PHD"/>
</dbReference>
<feature type="compositionally biased region" description="Low complexity" evidence="6">
    <location>
        <begin position="268"/>
        <end position="277"/>
    </location>
</feature>
<evidence type="ECO:0000259" key="7">
    <source>
        <dbReference type="PROSITE" id="PS50016"/>
    </source>
</evidence>
<keyword evidence="3" id="KW-0862">Zinc</keyword>
<dbReference type="RefSeq" id="XP_072856953.1">
    <property type="nucleotide sequence ID" value="XM_073000852.1"/>
</dbReference>
<evidence type="ECO:0000256" key="5">
    <source>
        <dbReference type="SAM" id="Coils"/>
    </source>
</evidence>
<gene>
    <name evidence="9" type="primary">PHF21B</name>
</gene>
<dbReference type="Proteomes" id="UP001652642">
    <property type="component" value="Chromosome 5"/>
</dbReference>
<feature type="coiled-coil region" evidence="5">
    <location>
        <begin position="540"/>
        <end position="577"/>
    </location>
</feature>
<dbReference type="SMART" id="SM00249">
    <property type="entry name" value="PHD"/>
    <property type="match status" value="1"/>
</dbReference>
<feature type="compositionally biased region" description="Gly residues" evidence="6">
    <location>
        <begin position="87"/>
        <end position="103"/>
    </location>
</feature>
<name>A0ABM5GH16_9SAUR</name>
<evidence type="ECO:0000313" key="9">
    <source>
        <dbReference type="RefSeq" id="XP_072856953.1"/>
    </source>
</evidence>
<dbReference type="InterPro" id="IPR001965">
    <property type="entry name" value="Znf_PHD"/>
</dbReference>
<dbReference type="PROSITE" id="PS50016">
    <property type="entry name" value="ZF_PHD_2"/>
    <property type="match status" value="1"/>
</dbReference>
<feature type="compositionally biased region" description="Gly residues" evidence="6">
    <location>
        <begin position="118"/>
        <end position="134"/>
    </location>
</feature>
<dbReference type="Pfam" id="PF00628">
    <property type="entry name" value="PHD"/>
    <property type="match status" value="1"/>
</dbReference>
<evidence type="ECO:0000256" key="2">
    <source>
        <dbReference type="ARBA" id="ARBA00022771"/>
    </source>
</evidence>
<keyword evidence="8" id="KW-1185">Reference proteome</keyword>
<feature type="region of interest" description="Disordered" evidence="6">
    <location>
        <begin position="268"/>
        <end position="297"/>
    </location>
</feature>
<dbReference type="SUPFAM" id="SSF57903">
    <property type="entry name" value="FYVE/PHD zinc finger"/>
    <property type="match status" value="1"/>
</dbReference>